<keyword evidence="6" id="KW-1185">Reference proteome</keyword>
<dbReference type="PANTHER" id="PTHR22812">
    <property type="entry name" value="CHROMOBOX PROTEIN"/>
    <property type="match status" value="1"/>
</dbReference>
<evidence type="ECO:0000256" key="1">
    <source>
        <dbReference type="ARBA" id="ARBA00004123"/>
    </source>
</evidence>
<reference evidence="5 6" key="1">
    <citation type="submission" date="2014-10" db="EMBL/GenBank/DDBJ databases">
        <title>Draft genome of the hookworm Ancylostoma caninum.</title>
        <authorList>
            <person name="Mitreva M."/>
        </authorList>
    </citation>
    <scope>NUCLEOTIDE SEQUENCE [LARGE SCALE GENOMIC DNA]</scope>
    <source>
        <strain evidence="5 6">Baltimore</strain>
    </source>
</reference>
<evidence type="ECO:0000256" key="2">
    <source>
        <dbReference type="ARBA" id="ARBA00023242"/>
    </source>
</evidence>
<evidence type="ECO:0000256" key="3">
    <source>
        <dbReference type="SAM" id="MobiDB-lite"/>
    </source>
</evidence>
<dbReference type="InterPro" id="IPR051219">
    <property type="entry name" value="Heterochromatin_chromo-domain"/>
</dbReference>
<dbReference type="EMBL" id="JOJR01000117">
    <property type="protein sequence ID" value="RCN44877.1"/>
    <property type="molecule type" value="Genomic_DNA"/>
</dbReference>
<organism evidence="5 6">
    <name type="scientific">Ancylostoma caninum</name>
    <name type="common">Dog hookworm</name>
    <dbReference type="NCBI Taxonomy" id="29170"/>
    <lineage>
        <taxon>Eukaryota</taxon>
        <taxon>Metazoa</taxon>
        <taxon>Ecdysozoa</taxon>
        <taxon>Nematoda</taxon>
        <taxon>Chromadorea</taxon>
        <taxon>Rhabditida</taxon>
        <taxon>Rhabditina</taxon>
        <taxon>Rhabditomorpha</taxon>
        <taxon>Strongyloidea</taxon>
        <taxon>Ancylostomatidae</taxon>
        <taxon>Ancylostomatinae</taxon>
        <taxon>Ancylostoma</taxon>
    </lineage>
</organism>
<dbReference type="Proteomes" id="UP000252519">
    <property type="component" value="Unassembled WGS sequence"/>
</dbReference>
<comment type="subcellular location">
    <subcellularLocation>
        <location evidence="1">Nucleus</location>
    </subcellularLocation>
</comment>
<feature type="domain" description="Chromo" evidence="4">
    <location>
        <begin position="20"/>
        <end position="78"/>
    </location>
</feature>
<dbReference type="PROSITE" id="PS50013">
    <property type="entry name" value="CHROMO_2"/>
    <property type="match status" value="1"/>
</dbReference>
<dbReference type="CDD" id="cd00024">
    <property type="entry name" value="CD_CSD"/>
    <property type="match status" value="1"/>
</dbReference>
<sequence>MAPRVQQQTKKAIFDRCEAYMVEKILKTRKRAGRREFLIKWEGWPLAQSTWEAESDCDCEEAIKEFYETSGSQRDGKGKRRSGVSGKLQSSSQESRGARRATLEEIKGVVPEKKRRTMPKEKSDTGSKGAASLVSAKQQNGVKPEKEPTPKEEKPLSPVKDERNPPSPVKDGTKRSAPIKEERLKSPSTEKGTKRELMHSSTELVYTELALNFTYCLFLADNCAASFAVELRDA</sequence>
<dbReference type="GO" id="GO:0005634">
    <property type="term" value="C:nucleus"/>
    <property type="evidence" value="ECO:0007669"/>
    <property type="project" value="UniProtKB-SubCell"/>
</dbReference>
<dbReference type="SUPFAM" id="SSF54160">
    <property type="entry name" value="Chromo domain-like"/>
    <property type="match status" value="1"/>
</dbReference>
<evidence type="ECO:0000259" key="4">
    <source>
        <dbReference type="PROSITE" id="PS50013"/>
    </source>
</evidence>
<proteinExistence type="predicted"/>
<accession>A0A368GPM7</accession>
<gene>
    <name evidence="5" type="ORF">ANCCAN_09073</name>
</gene>
<evidence type="ECO:0000313" key="6">
    <source>
        <dbReference type="Proteomes" id="UP000252519"/>
    </source>
</evidence>
<evidence type="ECO:0000313" key="5">
    <source>
        <dbReference type="EMBL" id="RCN44877.1"/>
    </source>
</evidence>
<dbReference type="InterPro" id="IPR023780">
    <property type="entry name" value="Chromo_domain"/>
</dbReference>
<dbReference type="SMART" id="SM00298">
    <property type="entry name" value="CHROMO"/>
    <property type="match status" value="1"/>
</dbReference>
<dbReference type="AlphaFoldDB" id="A0A368GPM7"/>
<feature type="compositionally biased region" description="Basic and acidic residues" evidence="3">
    <location>
        <begin position="101"/>
        <end position="125"/>
    </location>
</feature>
<dbReference type="OrthoDB" id="1918685at2759"/>
<name>A0A368GPM7_ANCCA</name>
<feature type="compositionally biased region" description="Basic and acidic residues" evidence="3">
    <location>
        <begin position="143"/>
        <end position="164"/>
    </location>
</feature>
<dbReference type="InterPro" id="IPR016197">
    <property type="entry name" value="Chromo-like_dom_sf"/>
</dbReference>
<comment type="caution">
    <text evidence="5">The sequence shown here is derived from an EMBL/GenBank/DDBJ whole genome shotgun (WGS) entry which is preliminary data.</text>
</comment>
<feature type="compositionally biased region" description="Basic and acidic residues" evidence="3">
    <location>
        <begin position="171"/>
        <end position="185"/>
    </location>
</feature>
<dbReference type="Gene3D" id="2.40.50.40">
    <property type="match status" value="1"/>
</dbReference>
<dbReference type="InterPro" id="IPR000953">
    <property type="entry name" value="Chromo/chromo_shadow_dom"/>
</dbReference>
<feature type="region of interest" description="Disordered" evidence="3">
    <location>
        <begin position="67"/>
        <end position="198"/>
    </location>
</feature>
<keyword evidence="2" id="KW-0539">Nucleus</keyword>
<dbReference type="STRING" id="29170.A0A368GPM7"/>
<dbReference type="Pfam" id="PF00385">
    <property type="entry name" value="Chromo"/>
    <property type="match status" value="1"/>
</dbReference>
<protein>
    <submittedName>
        <fullName evidence="5">Chromo' (CHRromatin Organization MOdifier) domain protein</fullName>
    </submittedName>
</protein>